<protein>
    <submittedName>
        <fullName evidence="2">PMD domain-containing protein</fullName>
    </submittedName>
</protein>
<name>A0A7E4W379_PANRE</name>
<reference evidence="1" key="1">
    <citation type="journal article" date="2013" name="Genetics">
        <title>The draft genome and transcriptome of Panagrellus redivivus are shaped by the harsh demands of a free-living lifestyle.</title>
        <authorList>
            <person name="Srinivasan J."/>
            <person name="Dillman A.R."/>
            <person name="Macchietto M.G."/>
            <person name="Heikkinen L."/>
            <person name="Lakso M."/>
            <person name="Fracchia K.M."/>
            <person name="Antoshechkin I."/>
            <person name="Mortazavi A."/>
            <person name="Wong G."/>
            <person name="Sternberg P.W."/>
        </authorList>
    </citation>
    <scope>NUCLEOTIDE SEQUENCE [LARGE SCALE GENOMIC DNA]</scope>
    <source>
        <strain evidence="1">MT8872</strain>
    </source>
</reference>
<organism evidence="1 2">
    <name type="scientific">Panagrellus redivivus</name>
    <name type="common">Microworm</name>
    <dbReference type="NCBI Taxonomy" id="6233"/>
    <lineage>
        <taxon>Eukaryota</taxon>
        <taxon>Metazoa</taxon>
        <taxon>Ecdysozoa</taxon>
        <taxon>Nematoda</taxon>
        <taxon>Chromadorea</taxon>
        <taxon>Rhabditida</taxon>
        <taxon>Tylenchina</taxon>
        <taxon>Panagrolaimomorpha</taxon>
        <taxon>Panagrolaimoidea</taxon>
        <taxon>Panagrolaimidae</taxon>
        <taxon>Panagrellus</taxon>
    </lineage>
</organism>
<keyword evidence="1" id="KW-1185">Reference proteome</keyword>
<sequence length="163" mass="18849">MVFPNAAFEQLWMNLCLELSTYFYVPYTVPDFAKNWAAHIALCLNVGSLQYPVYDHTRSDIIYIKLAQFLENHMKTMFEQIHFLNGDLVVSQYVAYWTAFERRIPEIVVIFGGLQEWITIKRDAGINVRDVKTNVIYVAVHSTSNANSATKLNNFRIFLTVVS</sequence>
<proteinExistence type="predicted"/>
<dbReference type="WBParaSite" id="Pan_g6943.t1">
    <property type="protein sequence ID" value="Pan_g6943.t1"/>
    <property type="gene ID" value="Pan_g6943"/>
</dbReference>
<accession>A0A7E4W379</accession>
<evidence type="ECO:0000313" key="1">
    <source>
        <dbReference type="Proteomes" id="UP000492821"/>
    </source>
</evidence>
<dbReference type="Proteomes" id="UP000492821">
    <property type="component" value="Unassembled WGS sequence"/>
</dbReference>
<reference evidence="2" key="2">
    <citation type="submission" date="2020-10" db="UniProtKB">
        <authorList>
            <consortium name="WormBaseParasite"/>
        </authorList>
    </citation>
    <scope>IDENTIFICATION</scope>
</reference>
<evidence type="ECO:0000313" key="2">
    <source>
        <dbReference type="WBParaSite" id="Pan_g6943.t1"/>
    </source>
</evidence>
<dbReference type="AlphaFoldDB" id="A0A7E4W379"/>